<protein>
    <recommendedName>
        <fullName evidence="2">Ig-like domain-containing protein</fullName>
    </recommendedName>
</protein>
<dbReference type="PANTHER" id="PTHR21063">
    <property type="entry name" value="LFA-3"/>
    <property type="match status" value="1"/>
</dbReference>
<name>A0A6Q2Z9N0_ESOLU</name>
<sequence>MTLCLFYLIQLCICFILGVLGDVGTEIKTVRGIEGRTITLNTGLTGLQNDSILWTYGTVKAETTIATLNVGRNRPEYNERLNLDAHSGSLTIKSLTTSDYGIYELRVIREQHDVFLVSFYMSPGILAPVSAPYIRHKTQSLSLASPLKQDSCSVVCTVKNGRDVTLSWYRGEERINQTSNPDTNKTLFLPLEVKVDNDIYSCVANNPVSDQTIKLSIEEHCQPHSGLDHSKICHICQLFSYLQNNLIVYVRKQLTNLDYWVVYDFNVSQAHA</sequence>
<evidence type="ECO:0000256" key="1">
    <source>
        <dbReference type="SAM" id="SignalP"/>
    </source>
</evidence>
<dbReference type="SUPFAM" id="SSF48726">
    <property type="entry name" value="Immunoglobulin"/>
    <property type="match status" value="2"/>
</dbReference>
<dbReference type="PROSITE" id="PS50835">
    <property type="entry name" value="IG_LIKE"/>
    <property type="match status" value="1"/>
</dbReference>
<dbReference type="PANTHER" id="PTHR21063:SF4">
    <property type="entry name" value="CD48 ANTIGEN-RELATED"/>
    <property type="match status" value="1"/>
</dbReference>
<dbReference type="OMA" id="KICHICQ"/>
<dbReference type="InterPro" id="IPR013106">
    <property type="entry name" value="Ig_V-set"/>
</dbReference>
<dbReference type="InterPro" id="IPR036179">
    <property type="entry name" value="Ig-like_dom_sf"/>
</dbReference>
<reference evidence="3" key="3">
    <citation type="submission" date="2025-09" db="UniProtKB">
        <authorList>
            <consortium name="Ensembl"/>
        </authorList>
    </citation>
    <scope>IDENTIFICATION</scope>
</reference>
<dbReference type="CDD" id="cd00096">
    <property type="entry name" value="Ig"/>
    <property type="match status" value="1"/>
</dbReference>
<feature type="domain" description="Ig-like" evidence="2">
    <location>
        <begin position="128"/>
        <end position="216"/>
    </location>
</feature>
<dbReference type="Ensembl" id="ENSELUT00000061184.2">
    <property type="protein sequence ID" value="ENSELUP00000074431.1"/>
    <property type="gene ID" value="ENSELUG00000026874.2"/>
</dbReference>
<evidence type="ECO:0000259" key="2">
    <source>
        <dbReference type="PROSITE" id="PS50835"/>
    </source>
</evidence>
<reference evidence="3" key="2">
    <citation type="submission" date="2025-08" db="UniProtKB">
        <authorList>
            <consortium name="Ensembl"/>
        </authorList>
    </citation>
    <scope>IDENTIFICATION</scope>
</reference>
<evidence type="ECO:0000313" key="4">
    <source>
        <dbReference type="Proteomes" id="UP000265140"/>
    </source>
</evidence>
<dbReference type="InterPro" id="IPR013783">
    <property type="entry name" value="Ig-like_fold"/>
</dbReference>
<dbReference type="InParanoid" id="A0A6Q2Z9N0"/>
<gene>
    <name evidence="3" type="primary">PIGL</name>
</gene>
<dbReference type="Gene3D" id="2.60.40.10">
    <property type="entry name" value="Immunoglobulins"/>
    <property type="match status" value="2"/>
</dbReference>
<accession>A0A6Q2Z9N0</accession>
<feature type="signal peptide" evidence="1">
    <location>
        <begin position="1"/>
        <end position="21"/>
    </location>
</feature>
<keyword evidence="1" id="KW-0732">Signal</keyword>
<dbReference type="GeneTree" id="ENSGT01050000244806"/>
<feature type="chain" id="PRO_5028374375" description="Ig-like domain-containing protein" evidence="1">
    <location>
        <begin position="22"/>
        <end position="272"/>
    </location>
</feature>
<dbReference type="Bgee" id="ENSELUG00000026874">
    <property type="expression patterns" value="Expressed in pharyngeal gill"/>
</dbReference>
<reference evidence="3" key="1">
    <citation type="submission" date="2020-02" db="EMBL/GenBank/DDBJ databases">
        <title>Esox lucius (northern pike) genome, fEsoLuc1, primary haplotype.</title>
        <authorList>
            <person name="Myers G."/>
            <person name="Karagic N."/>
            <person name="Meyer A."/>
            <person name="Pippel M."/>
            <person name="Reichard M."/>
            <person name="Winkler S."/>
            <person name="Tracey A."/>
            <person name="Sims Y."/>
            <person name="Howe K."/>
            <person name="Rhie A."/>
            <person name="Formenti G."/>
            <person name="Durbin R."/>
            <person name="Fedrigo O."/>
            <person name="Jarvis E.D."/>
        </authorList>
    </citation>
    <scope>NUCLEOTIDE SEQUENCE [LARGE SCALE GENOMIC DNA]</scope>
</reference>
<dbReference type="Pfam" id="PF07686">
    <property type="entry name" value="V-set"/>
    <property type="match status" value="1"/>
</dbReference>
<proteinExistence type="predicted"/>
<evidence type="ECO:0000313" key="3">
    <source>
        <dbReference type="Ensembl" id="ENSELUP00000074431.1"/>
    </source>
</evidence>
<dbReference type="InterPro" id="IPR007110">
    <property type="entry name" value="Ig-like_dom"/>
</dbReference>
<dbReference type="AlphaFoldDB" id="A0A6Q2Z9N0"/>
<dbReference type="Proteomes" id="UP000265140">
    <property type="component" value="Chromosome 25"/>
</dbReference>
<keyword evidence="4" id="KW-1185">Reference proteome</keyword>
<organism evidence="3 4">
    <name type="scientific">Esox lucius</name>
    <name type="common">Northern pike</name>
    <dbReference type="NCBI Taxonomy" id="8010"/>
    <lineage>
        <taxon>Eukaryota</taxon>
        <taxon>Metazoa</taxon>
        <taxon>Chordata</taxon>
        <taxon>Craniata</taxon>
        <taxon>Vertebrata</taxon>
        <taxon>Euteleostomi</taxon>
        <taxon>Actinopterygii</taxon>
        <taxon>Neopterygii</taxon>
        <taxon>Teleostei</taxon>
        <taxon>Protacanthopterygii</taxon>
        <taxon>Esociformes</taxon>
        <taxon>Esocidae</taxon>
        <taxon>Esox</taxon>
    </lineage>
</organism>